<keyword evidence="4" id="KW-0234">DNA repair</keyword>
<dbReference type="SUPFAM" id="SSF46929">
    <property type="entry name" value="DNA helicase RuvA subunit, C-terminal domain"/>
    <property type="match status" value="1"/>
</dbReference>
<organism evidence="6">
    <name type="scientific">marine metagenome</name>
    <dbReference type="NCBI Taxonomy" id="408172"/>
    <lineage>
        <taxon>unclassified sequences</taxon>
        <taxon>metagenomes</taxon>
        <taxon>ecological metagenomes</taxon>
    </lineage>
</organism>
<dbReference type="Pfam" id="PF01330">
    <property type="entry name" value="RuvA_N"/>
    <property type="match status" value="1"/>
</dbReference>
<dbReference type="GO" id="GO:0006281">
    <property type="term" value="P:DNA repair"/>
    <property type="evidence" value="ECO:0007669"/>
    <property type="project" value="UniProtKB-KW"/>
</dbReference>
<feature type="domain" description="Helix-hairpin-helix DNA-binding motif class 1" evidence="5">
    <location>
        <begin position="99"/>
        <end position="118"/>
    </location>
</feature>
<evidence type="ECO:0000313" key="6">
    <source>
        <dbReference type="EMBL" id="SUZ85858.1"/>
    </source>
</evidence>
<dbReference type="InterPro" id="IPR013849">
    <property type="entry name" value="DNA_helicase_Holl-junc_RuvA_I"/>
</dbReference>
<protein>
    <recommendedName>
        <fullName evidence="5">Helix-hairpin-helix DNA-binding motif class 1 domain-containing protein</fullName>
    </recommendedName>
</protein>
<evidence type="ECO:0000259" key="5">
    <source>
        <dbReference type="SMART" id="SM00278"/>
    </source>
</evidence>
<dbReference type="Pfam" id="PF14520">
    <property type="entry name" value="HHH_5"/>
    <property type="match status" value="1"/>
</dbReference>
<feature type="domain" description="Helix-hairpin-helix DNA-binding motif class 1" evidence="5">
    <location>
        <begin position="64"/>
        <end position="83"/>
    </location>
</feature>
<dbReference type="GO" id="GO:0009379">
    <property type="term" value="C:Holliday junction helicase complex"/>
    <property type="evidence" value="ECO:0007669"/>
    <property type="project" value="InterPro"/>
</dbReference>
<dbReference type="Pfam" id="PF07499">
    <property type="entry name" value="RuvA_C"/>
    <property type="match status" value="1"/>
</dbReference>
<dbReference type="Gene3D" id="2.40.50.140">
    <property type="entry name" value="Nucleic acid-binding proteins"/>
    <property type="match status" value="1"/>
</dbReference>
<accession>A0A381R4R9</accession>
<dbReference type="InterPro" id="IPR010994">
    <property type="entry name" value="RuvA_2-like"/>
</dbReference>
<dbReference type="SUPFAM" id="SSF50249">
    <property type="entry name" value="Nucleic acid-binding proteins"/>
    <property type="match status" value="1"/>
</dbReference>
<keyword evidence="3" id="KW-0238">DNA-binding</keyword>
<keyword evidence="1" id="KW-0963">Cytoplasm</keyword>
<dbReference type="InterPro" id="IPR000085">
    <property type="entry name" value="RuvA"/>
</dbReference>
<dbReference type="AlphaFoldDB" id="A0A381R4R9"/>
<dbReference type="InterPro" id="IPR012340">
    <property type="entry name" value="NA-bd_OB-fold"/>
</dbReference>
<reference evidence="6" key="1">
    <citation type="submission" date="2018-05" db="EMBL/GenBank/DDBJ databases">
        <authorList>
            <person name="Lanie J.A."/>
            <person name="Ng W.-L."/>
            <person name="Kazmierczak K.M."/>
            <person name="Andrzejewski T.M."/>
            <person name="Davidsen T.M."/>
            <person name="Wayne K.J."/>
            <person name="Tettelin H."/>
            <person name="Glass J.I."/>
            <person name="Rusch D."/>
            <person name="Podicherti R."/>
            <person name="Tsui H.-C.T."/>
            <person name="Winkler M.E."/>
        </authorList>
    </citation>
    <scope>NUCLEOTIDE SEQUENCE</scope>
</reference>
<evidence type="ECO:0000256" key="2">
    <source>
        <dbReference type="ARBA" id="ARBA00022763"/>
    </source>
</evidence>
<evidence type="ECO:0000256" key="4">
    <source>
        <dbReference type="ARBA" id="ARBA00023204"/>
    </source>
</evidence>
<gene>
    <name evidence="6" type="ORF">METZ01_LOCUS38712</name>
</gene>
<dbReference type="EMBL" id="UINC01001654">
    <property type="protein sequence ID" value="SUZ85858.1"/>
    <property type="molecule type" value="Genomic_DNA"/>
</dbReference>
<dbReference type="GO" id="GO:0006310">
    <property type="term" value="P:DNA recombination"/>
    <property type="evidence" value="ECO:0007669"/>
    <property type="project" value="InterPro"/>
</dbReference>
<dbReference type="GO" id="GO:0009378">
    <property type="term" value="F:four-way junction helicase activity"/>
    <property type="evidence" value="ECO:0007669"/>
    <property type="project" value="InterPro"/>
</dbReference>
<dbReference type="GO" id="GO:0005524">
    <property type="term" value="F:ATP binding"/>
    <property type="evidence" value="ECO:0007669"/>
    <property type="project" value="InterPro"/>
</dbReference>
<keyword evidence="2" id="KW-0227">DNA damage</keyword>
<dbReference type="Gene3D" id="1.10.8.10">
    <property type="entry name" value="DNA helicase RuvA subunit, C-terminal domain"/>
    <property type="match status" value="1"/>
</dbReference>
<evidence type="ECO:0000256" key="3">
    <source>
        <dbReference type="ARBA" id="ARBA00023125"/>
    </source>
</evidence>
<dbReference type="InterPro" id="IPR011114">
    <property type="entry name" value="RuvA_C"/>
</dbReference>
<dbReference type="CDD" id="cd14332">
    <property type="entry name" value="UBA_RuvA_C"/>
    <property type="match status" value="1"/>
</dbReference>
<dbReference type="HAMAP" id="MF_00031">
    <property type="entry name" value="DNA_HJ_migration_RuvA"/>
    <property type="match status" value="1"/>
</dbReference>
<dbReference type="InterPro" id="IPR036267">
    <property type="entry name" value="RuvA_C_sf"/>
</dbReference>
<dbReference type="SMART" id="SM00278">
    <property type="entry name" value="HhH1"/>
    <property type="match status" value="2"/>
</dbReference>
<sequence length="185" mass="20276">MVEKSPTEVVIDCNGVGYLVNISLNTFSKLPNSESISLFTHLQVKEDSHTLFGFFEKTERNLFRQLISVSGIGASTARTMLSSLSPNEIQSAIISGNVSTIQSVKGIGLKTAQRVIIDLKDKVSLISENDQFIGNINNTNQDEALSALEVLGYSRKQTSRVIEMLLNNSPELSVEELIKGALKKM</sequence>
<name>A0A381R4R9_9ZZZZ</name>
<dbReference type="Gene3D" id="1.10.150.20">
    <property type="entry name" value="5' to 3' exonuclease, C-terminal subdomain"/>
    <property type="match status" value="1"/>
</dbReference>
<dbReference type="GO" id="GO:0003677">
    <property type="term" value="F:DNA binding"/>
    <property type="evidence" value="ECO:0007669"/>
    <property type="project" value="UniProtKB-KW"/>
</dbReference>
<dbReference type="InterPro" id="IPR003583">
    <property type="entry name" value="Hlx-hairpin-Hlx_DNA-bd_motif"/>
</dbReference>
<dbReference type="NCBIfam" id="TIGR00084">
    <property type="entry name" value="ruvA"/>
    <property type="match status" value="1"/>
</dbReference>
<dbReference type="SUPFAM" id="SSF47781">
    <property type="entry name" value="RuvA domain 2-like"/>
    <property type="match status" value="1"/>
</dbReference>
<proteinExistence type="inferred from homology"/>
<evidence type="ECO:0000256" key="1">
    <source>
        <dbReference type="ARBA" id="ARBA00022490"/>
    </source>
</evidence>